<evidence type="ECO:0000313" key="1">
    <source>
        <dbReference type="EMBL" id="NBR93784.1"/>
    </source>
</evidence>
<gene>
    <name evidence="1" type="ORF">EBT44_02925</name>
</gene>
<name>A0A965GD85_9PROT</name>
<comment type="caution">
    <text evidence="1">The sequence shown here is derived from an EMBL/GenBank/DDBJ whole genome shotgun (WGS) entry which is preliminary data.</text>
</comment>
<protein>
    <submittedName>
        <fullName evidence="1">Uncharacterized protein</fullName>
    </submittedName>
</protein>
<dbReference type="AlphaFoldDB" id="A0A965GD85"/>
<dbReference type="Proteomes" id="UP000740727">
    <property type="component" value="Unassembled WGS sequence"/>
</dbReference>
<accession>A0A965GD85</accession>
<dbReference type="EMBL" id="RFXN01000024">
    <property type="protein sequence ID" value="NBR93784.1"/>
    <property type="molecule type" value="Genomic_DNA"/>
</dbReference>
<sequence>MKSQNIYSKRSGALRRIIFMTALVLVSLFITSLPSRSASFFDLIPGGLGTPGYYGITFEERQPGVGELVQG</sequence>
<reference evidence="1" key="1">
    <citation type="submission" date="2018-10" db="EMBL/GenBank/DDBJ databases">
        <title>Iterative Subtractive Binning of Freshwater Chronoseries Metagenomes Recovers Nearly Complete Genomes from over Four Hundred Novel Species.</title>
        <authorList>
            <person name="Rodriguez-R L.M."/>
            <person name="Tsementzi D."/>
            <person name="Luo C."/>
            <person name="Konstantinidis K.T."/>
        </authorList>
    </citation>
    <scope>NUCLEOTIDE SEQUENCE</scope>
    <source>
        <strain evidence="1">WB5_2A_028</strain>
    </source>
</reference>
<proteinExistence type="predicted"/>
<organism evidence="1 2">
    <name type="scientific">Candidatus Fonsibacter lacus</name>
    <dbReference type="NCBI Taxonomy" id="2576439"/>
    <lineage>
        <taxon>Bacteria</taxon>
        <taxon>Pseudomonadati</taxon>
        <taxon>Pseudomonadota</taxon>
        <taxon>Alphaproteobacteria</taxon>
        <taxon>Candidatus Pelagibacterales</taxon>
        <taxon>Candidatus Pelagibacterales incertae sedis</taxon>
        <taxon>Candidatus Fonsibacter</taxon>
    </lineage>
</organism>
<evidence type="ECO:0000313" key="2">
    <source>
        <dbReference type="Proteomes" id="UP000740727"/>
    </source>
</evidence>